<dbReference type="GO" id="GO:0030151">
    <property type="term" value="F:molybdenum ion binding"/>
    <property type="evidence" value="ECO:0007669"/>
    <property type="project" value="TreeGrafter"/>
</dbReference>
<dbReference type="InterPro" id="IPR006656">
    <property type="entry name" value="Mopterin_OxRdtase"/>
</dbReference>
<dbReference type="Gene3D" id="3.40.228.10">
    <property type="entry name" value="Dimethylsulfoxide Reductase, domain 2"/>
    <property type="match status" value="1"/>
</dbReference>
<dbReference type="PANTHER" id="PTHR43742:SF10">
    <property type="entry name" value="TRIMETHYLAMINE-N-OXIDE REDUCTASE 2"/>
    <property type="match status" value="1"/>
</dbReference>
<dbReference type="InterPro" id="IPR009010">
    <property type="entry name" value="Asp_de-COase-like_dom_sf"/>
</dbReference>
<gene>
    <name evidence="10" type="ORF">DPCES_0685</name>
</gene>
<evidence type="ECO:0000256" key="2">
    <source>
        <dbReference type="ARBA" id="ARBA00010312"/>
    </source>
</evidence>
<dbReference type="GO" id="GO:0030288">
    <property type="term" value="C:outer membrane-bounded periplasmic space"/>
    <property type="evidence" value="ECO:0007669"/>
    <property type="project" value="TreeGrafter"/>
</dbReference>
<dbReference type="Pfam" id="PF00384">
    <property type="entry name" value="Molybdopterin"/>
    <property type="match status" value="2"/>
</dbReference>
<keyword evidence="10" id="KW-0808">Transferase</keyword>
<dbReference type="RefSeq" id="WP_208925271.1">
    <property type="nucleotide sequence ID" value="NZ_LK996017.1"/>
</dbReference>
<evidence type="ECO:0000259" key="7">
    <source>
        <dbReference type="Pfam" id="PF00384"/>
    </source>
</evidence>
<dbReference type="InterPro" id="IPR006657">
    <property type="entry name" value="MoPterin_dinucl-bd_dom"/>
</dbReference>
<feature type="compositionally biased region" description="Basic and acidic residues" evidence="6">
    <location>
        <begin position="663"/>
        <end position="685"/>
    </location>
</feature>
<sequence>MSDIKTTIKTLGFCGPCTASDPAEIDVKDGKILRTRPFRYTDHAPKEGLNAWTIKARGKEFRAKEKSEISPFALAYKQRVYSPNRILYPLKRVDFDPNGERNIQNRGKSKYMRISWDEATDIIAREVLRIKEKYGMNSIFVQSDGHHAVKTIHGPRGTQGALLDILGGYTLQARNPDSWEGWYWGAKHIWGQDPVGQGNQNNLFLDVARNSDMVLFWGCDVVTTPWGWGGHFPSRYCFFLRDIGVRQIYICPDVNYGCAVHGNKWIPVLPNTDSALQLAIAHTWIKEDLYDQEYIATHAVGFETFVNQVMGRDDGIEKTPEWAETVCGVPARTIKALARSWAKQNTSIAHCNGGSFIRSTYSHEPARLEVALLGMQALGKPGRNQLKMMEYQLFSLDSQMPAPRAQFIPDLVSILFPYAADTRESLVTETLVPEALAGDYSRENPLTWYGCTCAGVPVEDQFRKIEYPAPGCERIHMVWTDSPKWTSSWNGGFKFMDALHSEHIECVVAQHIWMEDDCLLADIILPVNTKFEEYDINCDITSGNYNMLLIEEQSIPPLGESKSDYECAMAVAEKLGVLQELTGGESIADKVKKGFMNSGVQDYISFEEFKEQKCYVVPAAEDWEEDVAGFYAFYSDPENFPLTTPSGKLEYYSQRLAESFPEDTERGPYPKWIEKGETHPDERLSTPRSESYPFLLVSNHPHWRLHSQMDDCAWFREIKTCKVKGPDGYAYEPVWINPVDAQKLNIKSGDIVKLFNEGGWVLGGAYVTERIRPQVVLQDHGARIDPIVLGESDRGGSNNLIAPKKITSKNCAGEVTSGYLVGIEKVDVFELAQRYPEAFSRKYDPETGVIVDAWLAE</sequence>
<dbReference type="Gene3D" id="2.40.40.20">
    <property type="match status" value="1"/>
</dbReference>
<dbReference type="CDD" id="cd02777">
    <property type="entry name" value="MopB_CT_DMSOR-like"/>
    <property type="match status" value="1"/>
</dbReference>
<evidence type="ECO:0000256" key="1">
    <source>
        <dbReference type="ARBA" id="ARBA00001942"/>
    </source>
</evidence>
<feature type="domain" description="Molybdopterin dinucleotide-binding" evidence="8">
    <location>
        <begin position="694"/>
        <end position="806"/>
    </location>
</feature>
<feature type="region of interest" description="Disordered" evidence="6">
    <location>
        <begin position="659"/>
        <end position="686"/>
    </location>
</feature>
<organism evidence="10">
    <name type="scientific">Desulfitobacterium hafniense</name>
    <name type="common">Desulfitobacterium frappieri</name>
    <dbReference type="NCBI Taxonomy" id="49338"/>
    <lineage>
        <taxon>Bacteria</taxon>
        <taxon>Bacillati</taxon>
        <taxon>Bacillota</taxon>
        <taxon>Clostridia</taxon>
        <taxon>Eubacteriales</taxon>
        <taxon>Desulfitobacteriaceae</taxon>
        <taxon>Desulfitobacterium</taxon>
    </lineage>
</organism>
<evidence type="ECO:0000256" key="5">
    <source>
        <dbReference type="ARBA" id="ARBA00023002"/>
    </source>
</evidence>
<dbReference type="Pfam" id="PF01568">
    <property type="entry name" value="Molydop_binding"/>
    <property type="match status" value="1"/>
</dbReference>
<comment type="similarity">
    <text evidence="2">Belongs to the prokaryotic molybdopterin-containing oxidoreductase family.</text>
</comment>
<dbReference type="InterPro" id="IPR049032">
    <property type="entry name" value="AhtL-like_N"/>
</dbReference>
<dbReference type="SUPFAM" id="SSF53706">
    <property type="entry name" value="Formate dehydrogenase/DMSO reductase, domains 1-3"/>
    <property type="match status" value="1"/>
</dbReference>
<dbReference type="GO" id="GO:0009061">
    <property type="term" value="P:anaerobic respiration"/>
    <property type="evidence" value="ECO:0007669"/>
    <property type="project" value="TreeGrafter"/>
</dbReference>
<name>A0A098AWR8_DESHA</name>
<dbReference type="AlphaFoldDB" id="A0A098AWR8"/>
<dbReference type="PATRIC" id="fig|49338.4.peg.733"/>
<dbReference type="GO" id="GO:0043546">
    <property type="term" value="F:molybdopterin cofactor binding"/>
    <property type="evidence" value="ECO:0007669"/>
    <property type="project" value="InterPro"/>
</dbReference>
<dbReference type="InterPro" id="IPR050612">
    <property type="entry name" value="Prok_Mopterin_Oxidored"/>
</dbReference>
<feature type="domain" description="Molybdopterin oxidoreductase" evidence="7">
    <location>
        <begin position="85"/>
        <end position="295"/>
    </location>
</feature>
<evidence type="ECO:0000259" key="9">
    <source>
        <dbReference type="Pfam" id="PF21423"/>
    </source>
</evidence>
<keyword evidence="4" id="KW-0479">Metal-binding</keyword>
<proteinExistence type="inferred from homology"/>
<dbReference type="GO" id="GO:0016740">
    <property type="term" value="F:transferase activity"/>
    <property type="evidence" value="ECO:0007669"/>
    <property type="project" value="UniProtKB-KW"/>
</dbReference>
<dbReference type="EMBL" id="LK996017">
    <property type="protein sequence ID" value="CDX00572.1"/>
    <property type="molecule type" value="Genomic_DNA"/>
</dbReference>
<comment type="cofactor">
    <cofactor evidence="1">
        <name>Mo-bis(molybdopterin guanine dinucleotide)</name>
        <dbReference type="ChEBI" id="CHEBI:60539"/>
    </cofactor>
</comment>
<feature type="domain" description="Molybdopterin oxidoreductase" evidence="7">
    <location>
        <begin position="504"/>
        <end position="574"/>
    </location>
</feature>
<keyword evidence="5" id="KW-0560">Oxidoreductase</keyword>
<reference evidence="10" key="1">
    <citation type="submission" date="2014-07" db="EMBL/GenBank/DDBJ databases">
        <authorList>
            <person name="Hornung V.Bastian."/>
        </authorList>
    </citation>
    <scope>NUCLEOTIDE SEQUENCE</scope>
    <source>
        <strain evidence="10">PCE-S</strain>
    </source>
</reference>
<evidence type="ECO:0000259" key="8">
    <source>
        <dbReference type="Pfam" id="PF01568"/>
    </source>
</evidence>
<accession>A0A098AWR8</accession>
<evidence type="ECO:0000256" key="3">
    <source>
        <dbReference type="ARBA" id="ARBA00022505"/>
    </source>
</evidence>
<evidence type="ECO:0000256" key="4">
    <source>
        <dbReference type="ARBA" id="ARBA00022723"/>
    </source>
</evidence>
<dbReference type="Gene3D" id="2.20.25.340">
    <property type="match status" value="1"/>
</dbReference>
<dbReference type="Pfam" id="PF21423">
    <property type="entry name" value="AhtL-like_1st"/>
    <property type="match status" value="1"/>
</dbReference>
<evidence type="ECO:0000313" key="10">
    <source>
        <dbReference type="EMBL" id="CDX00572.1"/>
    </source>
</evidence>
<dbReference type="PANTHER" id="PTHR43742">
    <property type="entry name" value="TRIMETHYLAMINE-N-OXIDE REDUCTASE"/>
    <property type="match status" value="1"/>
</dbReference>
<dbReference type="GO" id="GO:0009055">
    <property type="term" value="F:electron transfer activity"/>
    <property type="evidence" value="ECO:0007669"/>
    <property type="project" value="TreeGrafter"/>
</dbReference>
<keyword evidence="3" id="KW-0500">Molybdenum</keyword>
<dbReference type="CDD" id="cd02751">
    <property type="entry name" value="MopB_DMSOR-like"/>
    <property type="match status" value="1"/>
</dbReference>
<protein>
    <submittedName>
        <fullName evidence="10">Pyrogallol hydroxytransferase large subunit</fullName>
    </submittedName>
</protein>
<feature type="domain" description="Pyrogallol hydroxytransferase large subunit-like N-terminal" evidence="9">
    <location>
        <begin position="27"/>
        <end position="78"/>
    </location>
</feature>
<dbReference type="Gene3D" id="3.40.50.740">
    <property type="match status" value="2"/>
</dbReference>
<evidence type="ECO:0000256" key="6">
    <source>
        <dbReference type="SAM" id="MobiDB-lite"/>
    </source>
</evidence>
<dbReference type="SUPFAM" id="SSF50692">
    <property type="entry name" value="ADC-like"/>
    <property type="match status" value="1"/>
</dbReference>
<dbReference type="GO" id="GO:0016491">
    <property type="term" value="F:oxidoreductase activity"/>
    <property type="evidence" value="ECO:0007669"/>
    <property type="project" value="UniProtKB-KW"/>
</dbReference>